<gene>
    <name evidence="5" type="ORF">ECPE_LOCUS11368</name>
</gene>
<accession>A0A183AWN3</accession>
<evidence type="ECO:0000256" key="4">
    <source>
        <dbReference type="RuleBase" id="RU004203"/>
    </source>
</evidence>
<keyword evidence="3 4" id="KW-0539">Nucleus</keyword>
<reference evidence="7" key="1">
    <citation type="submission" date="2016-06" db="UniProtKB">
        <authorList>
            <consortium name="WormBaseParasite"/>
        </authorList>
    </citation>
    <scope>IDENTIFICATION</scope>
</reference>
<dbReference type="PANTHER" id="PTHR32194">
    <property type="entry name" value="METALLOPROTEASE TLDD"/>
    <property type="match status" value="1"/>
</dbReference>
<keyword evidence="2 4" id="KW-0647">Proteasome</keyword>
<dbReference type="InterPro" id="IPR001353">
    <property type="entry name" value="Proteasome_sua/b"/>
</dbReference>
<comment type="subunit">
    <text evidence="4">Component of the proteasome complex.</text>
</comment>
<dbReference type="AlphaFoldDB" id="A0A183AWN3"/>
<dbReference type="GO" id="GO:0005737">
    <property type="term" value="C:cytoplasm"/>
    <property type="evidence" value="ECO:0007669"/>
    <property type="project" value="UniProtKB-SubCell"/>
</dbReference>
<evidence type="ECO:0000256" key="3">
    <source>
        <dbReference type="ARBA" id="ARBA00023242"/>
    </source>
</evidence>
<dbReference type="WBParaSite" id="ECPE_0001140301-mRNA-1">
    <property type="protein sequence ID" value="ECPE_0001140301-mRNA-1"/>
    <property type="gene ID" value="ECPE_0001140301"/>
</dbReference>
<dbReference type="Gene3D" id="3.60.20.10">
    <property type="entry name" value="Glutamine Phosphoribosylpyrophosphate, subunit 1, domain 1"/>
    <property type="match status" value="1"/>
</dbReference>
<dbReference type="Pfam" id="PF00227">
    <property type="entry name" value="Proteasome"/>
    <property type="match status" value="1"/>
</dbReference>
<dbReference type="InterPro" id="IPR016050">
    <property type="entry name" value="Proteasome_bsu_CS"/>
</dbReference>
<evidence type="ECO:0000313" key="6">
    <source>
        <dbReference type="Proteomes" id="UP000272942"/>
    </source>
</evidence>
<keyword evidence="1 4" id="KW-0963">Cytoplasm</keyword>
<dbReference type="InterPro" id="IPR029055">
    <property type="entry name" value="Ntn_hydrolases_N"/>
</dbReference>
<dbReference type="GO" id="GO:0005634">
    <property type="term" value="C:nucleus"/>
    <property type="evidence" value="ECO:0007669"/>
    <property type="project" value="UniProtKB-SubCell"/>
</dbReference>
<dbReference type="SUPFAM" id="SSF56235">
    <property type="entry name" value="N-terminal nucleophile aminohydrolases (Ntn hydrolases)"/>
    <property type="match status" value="1"/>
</dbReference>
<keyword evidence="6" id="KW-1185">Reference proteome</keyword>
<comment type="similarity">
    <text evidence="4">Belongs to the peptidase T1B family.</text>
</comment>
<organism evidence="7">
    <name type="scientific">Echinostoma caproni</name>
    <dbReference type="NCBI Taxonomy" id="27848"/>
    <lineage>
        <taxon>Eukaryota</taxon>
        <taxon>Metazoa</taxon>
        <taxon>Spiralia</taxon>
        <taxon>Lophotrochozoa</taxon>
        <taxon>Platyhelminthes</taxon>
        <taxon>Trematoda</taxon>
        <taxon>Digenea</taxon>
        <taxon>Plagiorchiida</taxon>
        <taxon>Echinostomata</taxon>
        <taxon>Echinostomatoidea</taxon>
        <taxon>Echinostomatidae</taxon>
        <taxon>Echinostoma</taxon>
    </lineage>
</organism>
<dbReference type="InterPro" id="IPR023333">
    <property type="entry name" value="Proteasome_suB-type"/>
</dbReference>
<evidence type="ECO:0000313" key="7">
    <source>
        <dbReference type="WBParaSite" id="ECPE_0001140301-mRNA-1"/>
    </source>
</evidence>
<dbReference type="Proteomes" id="UP000272942">
    <property type="component" value="Unassembled WGS sequence"/>
</dbReference>
<dbReference type="EMBL" id="UZAN01050704">
    <property type="protein sequence ID" value="VDP88404.1"/>
    <property type="molecule type" value="Genomic_DNA"/>
</dbReference>
<dbReference type="GO" id="GO:0051603">
    <property type="term" value="P:proteolysis involved in protein catabolic process"/>
    <property type="evidence" value="ECO:0007669"/>
    <property type="project" value="InterPro"/>
</dbReference>
<dbReference type="PROSITE" id="PS00854">
    <property type="entry name" value="PROTEASOME_BETA_1"/>
    <property type="match status" value="1"/>
</dbReference>
<name>A0A183AWN3_9TREM</name>
<sequence length="191" mass="21059">MNDCSLIVSRVTETDSKQHTLSPTCTGASVLGIKYADGVIIAADTLVSYGSLARYLDFERVSVINDNTVMACSGDIADYQLLKRRIEEQTHTDGLLSDGFTLRCRMNPLWNTYIVGGRESNGKPFLGYCDLLGVSFADDCLASGFGTYLALPLLRQRLADQAGGDPEKFTQENAMQAIVDGMRQLYYRDCR</sequence>
<comment type="subcellular location">
    <subcellularLocation>
        <location evidence="4">Cytoplasm</location>
    </subcellularLocation>
    <subcellularLocation>
        <location evidence="4">Nucleus</location>
    </subcellularLocation>
</comment>
<dbReference type="OrthoDB" id="7854943at2759"/>
<protein>
    <recommendedName>
        <fullName evidence="4">Proteasome subunit beta</fullName>
    </recommendedName>
</protein>
<evidence type="ECO:0000313" key="5">
    <source>
        <dbReference type="EMBL" id="VDP88404.1"/>
    </source>
</evidence>
<reference evidence="5 6" key="2">
    <citation type="submission" date="2018-11" db="EMBL/GenBank/DDBJ databases">
        <authorList>
            <consortium name="Pathogen Informatics"/>
        </authorList>
    </citation>
    <scope>NUCLEOTIDE SEQUENCE [LARGE SCALE GENOMIC DNA]</scope>
    <source>
        <strain evidence="5 6">Egypt</strain>
    </source>
</reference>
<dbReference type="PANTHER" id="PTHR32194:SF6">
    <property type="entry name" value="PROTEASOME SUBUNIT BETA"/>
    <property type="match status" value="1"/>
</dbReference>
<dbReference type="GO" id="GO:0005839">
    <property type="term" value="C:proteasome core complex"/>
    <property type="evidence" value="ECO:0007669"/>
    <property type="project" value="InterPro"/>
</dbReference>
<proteinExistence type="inferred from homology"/>
<evidence type="ECO:0000256" key="1">
    <source>
        <dbReference type="ARBA" id="ARBA00022490"/>
    </source>
</evidence>
<comment type="function">
    <text evidence="4">Component of the proteasome, a multicatalytic proteinase complex which is characterized by its ability to cleave peptides with Arg, Phe, Tyr, Leu, and Glu adjacent to the leaving group at neutral or slightly basic pH. The proteasome has an ATP-dependent proteolytic activity.</text>
</comment>
<evidence type="ECO:0000256" key="2">
    <source>
        <dbReference type="ARBA" id="ARBA00022942"/>
    </source>
</evidence>